<dbReference type="EMBL" id="CP013244">
    <property type="protein sequence ID" value="ANP44568.1"/>
    <property type="molecule type" value="Genomic_DNA"/>
</dbReference>
<protein>
    <submittedName>
        <fullName evidence="9">MBL fold metallo-hydrolase</fullName>
    </submittedName>
</protein>
<dbReference type="PANTHER" id="PTHR43694">
    <property type="entry name" value="RIBONUCLEASE J"/>
    <property type="match status" value="1"/>
</dbReference>
<keyword evidence="6" id="KW-0269">Exonuclease</keyword>
<dbReference type="InterPro" id="IPR042173">
    <property type="entry name" value="RNase_J_2"/>
</dbReference>
<keyword evidence="3" id="KW-0479">Metal-binding</keyword>
<evidence type="ECO:0000313" key="10">
    <source>
        <dbReference type="Proteomes" id="UP000092498"/>
    </source>
</evidence>
<dbReference type="InterPro" id="IPR055132">
    <property type="entry name" value="RNase_J_b_CASP"/>
</dbReference>
<dbReference type="Proteomes" id="UP000092498">
    <property type="component" value="Chromosome"/>
</dbReference>
<dbReference type="PANTHER" id="PTHR43694:SF1">
    <property type="entry name" value="RIBONUCLEASE J"/>
    <property type="match status" value="1"/>
</dbReference>
<keyword evidence="2" id="KW-0540">Nuclease</keyword>
<gene>
    <name evidence="9" type="ORF">ATE48_00820</name>
</gene>
<dbReference type="Gene3D" id="3.10.20.580">
    <property type="match status" value="1"/>
</dbReference>
<keyword evidence="7" id="KW-0694">RNA-binding</keyword>
<dbReference type="InterPro" id="IPR001279">
    <property type="entry name" value="Metallo-B-lactamas"/>
</dbReference>
<evidence type="ECO:0000256" key="6">
    <source>
        <dbReference type="ARBA" id="ARBA00022839"/>
    </source>
</evidence>
<dbReference type="CDD" id="cd07714">
    <property type="entry name" value="RNaseJ_MBL-fold"/>
    <property type="match status" value="1"/>
</dbReference>
<keyword evidence="5" id="KW-0862">Zinc</keyword>
<dbReference type="GO" id="GO:0004527">
    <property type="term" value="F:exonuclease activity"/>
    <property type="evidence" value="ECO:0007669"/>
    <property type="project" value="UniProtKB-KW"/>
</dbReference>
<dbReference type="InterPro" id="IPR011108">
    <property type="entry name" value="RMMBL"/>
</dbReference>
<evidence type="ECO:0000256" key="4">
    <source>
        <dbReference type="ARBA" id="ARBA00022801"/>
    </source>
</evidence>
<reference evidence="9 10" key="1">
    <citation type="submission" date="2015-11" db="EMBL/GenBank/DDBJ databases">
        <title>Whole-Genome Sequence of Candidatus Oderbacter manganicum from the National Park Lower Oder Valley, Germany.</title>
        <authorList>
            <person name="Braun B."/>
            <person name="Liere K."/>
            <person name="Szewzyk U."/>
        </authorList>
    </citation>
    <scope>NUCLEOTIDE SEQUENCE [LARGE SCALE GENOMIC DNA]</scope>
    <source>
        <strain evidence="9 10">OTSz_A_272</strain>
    </source>
</reference>
<dbReference type="Pfam" id="PF17770">
    <property type="entry name" value="RNase_J_C"/>
    <property type="match status" value="1"/>
</dbReference>
<dbReference type="InParanoid" id="A0A1B1ADD2"/>
<keyword evidence="4 9" id="KW-0378">Hydrolase</keyword>
<evidence type="ECO:0000256" key="2">
    <source>
        <dbReference type="ARBA" id="ARBA00022722"/>
    </source>
</evidence>
<evidence type="ECO:0000256" key="5">
    <source>
        <dbReference type="ARBA" id="ARBA00022833"/>
    </source>
</evidence>
<dbReference type="SUPFAM" id="SSF56281">
    <property type="entry name" value="Metallo-hydrolase/oxidoreductase"/>
    <property type="match status" value="1"/>
</dbReference>
<sequence>MKKPATGDELVFLPLGGSGEIGMNLNAYGYGPPDARKWIIVDIGVTFGREDTTPGVDLILPDPSYLEEHKDDIIAIVLTHAHEDHIGALGWLWPRLPAPVYATPFTAALVREKLRERGLLEKVSLTEIPLKGQLTLGPFEIDFVTLTHSIPEPNGLAIRTPLGLVWHTGDWKIDPDPLIGETTDEAKLRAMAEEGVLAMVCDSTNVLVEGSTGSEAEVREKLTEVIKSCTGKVAVTAFASNVARVETTLKAARAAGRTPCLVGRSMHRIFNAAQSVGLLQDVPHVIDEDEVGTLPDENVLFLCTGSQGEQRAALSRIARGEHRNVSLRHGDTVIFSSRVIPGNETAIHQLYDQFLERGVELITADNTHLIHVSGHPARDELKQMYAWARPRIAVPVHGEIRHIREHVKLAQSLQIPETIAPKNGDLIRLAPGPAAVIDEVPSGRLYVDGNVIVETEDDAIRDRKRISAEGAVNIAFALTGKNAIAAGPTVSVRGLTMPDEEDFELALEELEDVAKAGFTKLNHAERGDDDAIEASVVRAVRKAAERLWKKRPLIDVSILRL</sequence>
<evidence type="ECO:0000313" key="9">
    <source>
        <dbReference type="EMBL" id="ANP44568.1"/>
    </source>
</evidence>
<name>A0A1B1ADD2_9PROT</name>
<dbReference type="InterPro" id="IPR036866">
    <property type="entry name" value="RibonucZ/Hydroxyglut_hydro"/>
</dbReference>
<dbReference type="NCBIfam" id="TIGR00649">
    <property type="entry name" value="MG423"/>
    <property type="match status" value="1"/>
</dbReference>
<evidence type="ECO:0000256" key="7">
    <source>
        <dbReference type="ARBA" id="ARBA00022884"/>
    </source>
</evidence>
<accession>A0A1B1ADD2</accession>
<dbReference type="STRING" id="1759059.ATE48_00820"/>
<dbReference type="GO" id="GO:0003723">
    <property type="term" value="F:RNA binding"/>
    <property type="evidence" value="ECO:0007669"/>
    <property type="project" value="UniProtKB-KW"/>
</dbReference>
<keyword evidence="10" id="KW-1185">Reference proteome</keyword>
<evidence type="ECO:0000256" key="1">
    <source>
        <dbReference type="ARBA" id="ARBA00022490"/>
    </source>
</evidence>
<dbReference type="Gene3D" id="3.40.50.10710">
    <property type="entry name" value="Metallo-hydrolase/oxidoreductase"/>
    <property type="match status" value="1"/>
</dbReference>
<dbReference type="InterPro" id="IPR004613">
    <property type="entry name" value="RNase_J"/>
</dbReference>
<dbReference type="AlphaFoldDB" id="A0A1B1ADD2"/>
<evidence type="ECO:0000256" key="3">
    <source>
        <dbReference type="ARBA" id="ARBA00022723"/>
    </source>
</evidence>
<dbReference type="GO" id="GO:0046872">
    <property type="term" value="F:metal ion binding"/>
    <property type="evidence" value="ECO:0007669"/>
    <property type="project" value="UniProtKB-KW"/>
</dbReference>
<dbReference type="InterPro" id="IPR041636">
    <property type="entry name" value="RNase_J_C"/>
</dbReference>
<dbReference type="Gene3D" id="3.60.15.10">
    <property type="entry name" value="Ribonuclease Z/Hydroxyacylglutathione hydrolase-like"/>
    <property type="match status" value="1"/>
</dbReference>
<feature type="domain" description="Metallo-beta-lactamase" evidence="8">
    <location>
        <begin position="24"/>
        <end position="211"/>
    </location>
</feature>
<organism evidence="9 10">
    <name type="scientific">Candidatus Viadribacter manganicus</name>
    <dbReference type="NCBI Taxonomy" id="1759059"/>
    <lineage>
        <taxon>Bacteria</taxon>
        <taxon>Pseudomonadati</taxon>
        <taxon>Pseudomonadota</taxon>
        <taxon>Alphaproteobacteria</taxon>
        <taxon>Hyphomonadales</taxon>
        <taxon>Hyphomonadaceae</taxon>
        <taxon>Candidatus Viadribacter</taxon>
    </lineage>
</organism>
<keyword evidence="1" id="KW-0963">Cytoplasm</keyword>
<proteinExistence type="predicted"/>
<dbReference type="Pfam" id="PF22505">
    <property type="entry name" value="RNase_J_b_CASP"/>
    <property type="match status" value="1"/>
</dbReference>
<dbReference type="Pfam" id="PF00753">
    <property type="entry name" value="Lactamase_B"/>
    <property type="match status" value="1"/>
</dbReference>
<dbReference type="KEGG" id="cbot:ATE48_00820"/>
<dbReference type="Pfam" id="PF07521">
    <property type="entry name" value="RMMBL"/>
    <property type="match status" value="1"/>
</dbReference>
<dbReference type="SMART" id="SM00849">
    <property type="entry name" value="Lactamase_B"/>
    <property type="match status" value="1"/>
</dbReference>
<evidence type="ECO:0000259" key="8">
    <source>
        <dbReference type="SMART" id="SM00849"/>
    </source>
</evidence>